<evidence type="ECO:0000313" key="2">
    <source>
        <dbReference type="Proteomes" id="UP001217089"/>
    </source>
</evidence>
<name>A0ABQ9FB60_TEGGR</name>
<organism evidence="1 2">
    <name type="scientific">Tegillarca granosa</name>
    <name type="common">Malaysian cockle</name>
    <name type="synonym">Anadara granosa</name>
    <dbReference type="NCBI Taxonomy" id="220873"/>
    <lineage>
        <taxon>Eukaryota</taxon>
        <taxon>Metazoa</taxon>
        <taxon>Spiralia</taxon>
        <taxon>Lophotrochozoa</taxon>
        <taxon>Mollusca</taxon>
        <taxon>Bivalvia</taxon>
        <taxon>Autobranchia</taxon>
        <taxon>Pteriomorphia</taxon>
        <taxon>Arcoida</taxon>
        <taxon>Arcoidea</taxon>
        <taxon>Arcidae</taxon>
        <taxon>Tegillarca</taxon>
    </lineage>
</organism>
<evidence type="ECO:0000313" key="1">
    <source>
        <dbReference type="EMBL" id="KAJ8313481.1"/>
    </source>
</evidence>
<sequence length="85" mass="10278">MEWWTGLRLEQNLNLNKVKECWYDYSSHKQQRFLLFREKRNINTESQQFKLLMENALNCNNSGPKTMVQSLVEIRMVLETDKSHN</sequence>
<dbReference type="Proteomes" id="UP001217089">
    <property type="component" value="Unassembled WGS sequence"/>
</dbReference>
<comment type="caution">
    <text evidence="1">The sequence shown here is derived from an EMBL/GenBank/DDBJ whole genome shotgun (WGS) entry which is preliminary data.</text>
</comment>
<protein>
    <submittedName>
        <fullName evidence="1">Uncharacterized protein</fullName>
    </submittedName>
</protein>
<keyword evidence="2" id="KW-1185">Reference proteome</keyword>
<reference evidence="1 2" key="1">
    <citation type="submission" date="2022-12" db="EMBL/GenBank/DDBJ databases">
        <title>Chromosome-level genome of Tegillarca granosa.</title>
        <authorList>
            <person name="Kim J."/>
        </authorList>
    </citation>
    <scope>NUCLEOTIDE SEQUENCE [LARGE SCALE GENOMIC DNA]</scope>
    <source>
        <strain evidence="1">Teg-2019</strain>
        <tissue evidence="1">Adductor muscle</tissue>
    </source>
</reference>
<accession>A0ABQ9FB60</accession>
<dbReference type="EMBL" id="JARBDR010000343">
    <property type="protein sequence ID" value="KAJ8313481.1"/>
    <property type="molecule type" value="Genomic_DNA"/>
</dbReference>
<gene>
    <name evidence="1" type="ORF">KUTeg_008968</name>
</gene>
<proteinExistence type="predicted"/>